<dbReference type="EMBL" id="JAFHKU010000088">
    <property type="protein sequence ID" value="MBN3556895.1"/>
    <property type="molecule type" value="Genomic_DNA"/>
</dbReference>
<proteinExistence type="predicted"/>
<evidence type="ECO:0000313" key="5">
    <source>
        <dbReference type="Proteomes" id="UP000704529"/>
    </source>
</evidence>
<feature type="compositionally biased region" description="Basic and acidic residues" evidence="1">
    <location>
        <begin position="29"/>
        <end position="39"/>
    </location>
</feature>
<reference evidence="2 4" key="1">
    <citation type="submission" date="2020-08" db="EMBL/GenBank/DDBJ databases">
        <title>Genomic Encyclopedia of Type Strains, Phase IV (KMG-IV): sequencing the most valuable type-strain genomes for metagenomic binning, comparative biology and taxonomic classification.</title>
        <authorList>
            <person name="Goeker M."/>
        </authorList>
    </citation>
    <scope>NUCLEOTIDE SEQUENCE [LARGE SCALE GENOMIC DNA]</scope>
    <source>
        <strain evidence="2 4">DSM 14562</strain>
    </source>
</reference>
<keyword evidence="4" id="KW-1185">Reference proteome</keyword>
<organism evidence="3 5">
    <name type="scientific">Sphingomonas yabuuchiae</name>
    <dbReference type="NCBI Taxonomy" id="172044"/>
    <lineage>
        <taxon>Bacteria</taxon>
        <taxon>Pseudomonadati</taxon>
        <taxon>Pseudomonadota</taxon>
        <taxon>Alphaproteobacteria</taxon>
        <taxon>Sphingomonadales</taxon>
        <taxon>Sphingomonadaceae</taxon>
        <taxon>Sphingomonas</taxon>
    </lineage>
</organism>
<evidence type="ECO:0000256" key="1">
    <source>
        <dbReference type="SAM" id="MobiDB-lite"/>
    </source>
</evidence>
<sequence>MDTTDQNNVAPATEIDTSGAPQQIVPDVDMDHPAVDNDPRAGTTAEQNRIDFNDPTISGSDQVAINLGMKTEEEAAKEAKRAAKKG</sequence>
<reference evidence="3" key="2">
    <citation type="submission" date="2021-01" db="EMBL/GenBank/DDBJ databases">
        <title>Genome Sequencing of Type Strains.</title>
        <authorList>
            <person name="Lemaire J.F."/>
            <person name="Inderbitzin P."/>
            <person name="Collins S.B."/>
            <person name="Wespe N."/>
            <person name="Knight-Connoni V."/>
        </authorList>
    </citation>
    <scope>NUCLEOTIDE SEQUENCE</scope>
    <source>
        <strain evidence="3">DSM 14562</strain>
    </source>
</reference>
<accession>A0AA40ZVR1</accession>
<dbReference type="AlphaFoldDB" id="A0AA40ZVR1"/>
<evidence type="ECO:0000313" key="3">
    <source>
        <dbReference type="EMBL" id="MBN3556895.1"/>
    </source>
</evidence>
<gene>
    <name evidence="2" type="ORF">GGQ89_003860</name>
    <name evidence="3" type="ORF">JYA60_01415</name>
</gene>
<protein>
    <submittedName>
        <fullName evidence="3">Uncharacterized protein</fullName>
    </submittedName>
</protein>
<evidence type="ECO:0000313" key="4">
    <source>
        <dbReference type="Proteomes" id="UP000584663"/>
    </source>
</evidence>
<dbReference type="Proteomes" id="UP000584663">
    <property type="component" value="Unassembled WGS sequence"/>
</dbReference>
<comment type="caution">
    <text evidence="3">The sequence shown here is derived from an EMBL/GenBank/DDBJ whole genome shotgun (WGS) entry which is preliminary data.</text>
</comment>
<dbReference type="RefSeq" id="WP_184107025.1">
    <property type="nucleotide sequence ID" value="NZ_JACHNX010000036.1"/>
</dbReference>
<feature type="compositionally biased region" description="Polar residues" evidence="1">
    <location>
        <begin position="1"/>
        <end position="21"/>
    </location>
</feature>
<name>A0AA40ZVR1_9SPHN</name>
<evidence type="ECO:0000313" key="2">
    <source>
        <dbReference type="EMBL" id="MBB4611610.1"/>
    </source>
</evidence>
<dbReference type="Proteomes" id="UP000704529">
    <property type="component" value="Unassembled WGS sequence"/>
</dbReference>
<dbReference type="EMBL" id="JACHNX010000036">
    <property type="protein sequence ID" value="MBB4611610.1"/>
    <property type="molecule type" value="Genomic_DNA"/>
</dbReference>
<feature type="region of interest" description="Disordered" evidence="1">
    <location>
        <begin position="1"/>
        <end position="57"/>
    </location>
</feature>